<gene>
    <name evidence="5" type="ORF">ADICYQ_0200</name>
</gene>
<evidence type="ECO:0000313" key="5">
    <source>
        <dbReference type="EMBL" id="EPR71532.1"/>
    </source>
</evidence>
<dbReference type="InterPro" id="IPR036388">
    <property type="entry name" value="WH-like_DNA-bd_sf"/>
</dbReference>
<sequence length="67" mass="7512">MTLFEKLAENFENLIAKGTLKLGDKMPSIRTVSKEYGVSKNTVIQAYLLLESRSCIVSRPQVGFLYA</sequence>
<reference evidence="5 6" key="1">
    <citation type="journal article" date="2013" name="Genome Announc.">
        <title>Draft Genome Sequence of Cyclobacterium qasimii Strain M12-11BT, Isolated from Arctic Marine Sediment.</title>
        <authorList>
            <person name="Shivaji S."/>
            <person name="Ara S."/>
            <person name="Singh A."/>
            <person name="Kumar Pinnaka A."/>
        </authorList>
    </citation>
    <scope>NUCLEOTIDE SEQUENCE [LARGE SCALE GENOMIC DNA]</scope>
    <source>
        <strain evidence="5 6">M12-11B</strain>
    </source>
</reference>
<comment type="caution">
    <text evidence="5">The sequence shown here is derived from an EMBL/GenBank/DDBJ whole genome shotgun (WGS) entry which is preliminary data.</text>
</comment>
<keyword evidence="1" id="KW-0805">Transcription regulation</keyword>
<evidence type="ECO:0000259" key="4">
    <source>
        <dbReference type="PROSITE" id="PS50949"/>
    </source>
</evidence>
<dbReference type="PROSITE" id="PS50949">
    <property type="entry name" value="HTH_GNTR"/>
    <property type="match status" value="1"/>
</dbReference>
<dbReference type="Proteomes" id="UP000014974">
    <property type="component" value="Unassembled WGS sequence"/>
</dbReference>
<dbReference type="EMBL" id="ATNM01000013">
    <property type="protein sequence ID" value="EPR71532.1"/>
    <property type="molecule type" value="Genomic_DNA"/>
</dbReference>
<name>S7VQ99_9BACT</name>
<protein>
    <submittedName>
        <fullName evidence="5">Transcriptional regulator</fullName>
        <ecNumber evidence="5">2.6.1.1</ecNumber>
    </submittedName>
</protein>
<dbReference type="GO" id="GO:0003677">
    <property type="term" value="F:DNA binding"/>
    <property type="evidence" value="ECO:0007669"/>
    <property type="project" value="UniProtKB-KW"/>
</dbReference>
<dbReference type="AlphaFoldDB" id="S7VQ99"/>
<evidence type="ECO:0000256" key="2">
    <source>
        <dbReference type="ARBA" id="ARBA00023125"/>
    </source>
</evidence>
<keyword evidence="2" id="KW-0238">DNA-binding</keyword>
<dbReference type="SMART" id="SM00345">
    <property type="entry name" value="HTH_GNTR"/>
    <property type="match status" value="1"/>
</dbReference>
<dbReference type="STRING" id="641524.ADICYQ_0200"/>
<dbReference type="eggNOG" id="COG1167">
    <property type="taxonomic scope" value="Bacteria"/>
</dbReference>
<keyword evidence="5" id="KW-0808">Transferase</keyword>
<dbReference type="InterPro" id="IPR036390">
    <property type="entry name" value="WH_DNA-bd_sf"/>
</dbReference>
<dbReference type="SUPFAM" id="SSF46785">
    <property type="entry name" value="Winged helix' DNA-binding domain"/>
    <property type="match status" value="1"/>
</dbReference>
<dbReference type="GO" id="GO:0004069">
    <property type="term" value="F:L-aspartate:2-oxoglutarate aminotransferase activity"/>
    <property type="evidence" value="ECO:0007669"/>
    <property type="project" value="UniProtKB-EC"/>
</dbReference>
<dbReference type="PANTHER" id="PTHR38445:SF10">
    <property type="entry name" value="GNTR-FAMILY TRANSCRIPTIONAL REGULATOR"/>
    <property type="match status" value="1"/>
</dbReference>
<dbReference type="PANTHER" id="PTHR38445">
    <property type="entry name" value="HTH-TYPE TRANSCRIPTIONAL REPRESSOR YTRA"/>
    <property type="match status" value="1"/>
</dbReference>
<accession>S7VQ99</accession>
<feature type="domain" description="HTH gntR-type" evidence="4">
    <location>
        <begin position="1"/>
        <end position="67"/>
    </location>
</feature>
<dbReference type="RefSeq" id="WP_020890985.1">
    <property type="nucleotide sequence ID" value="NZ_ATNM01000013.1"/>
</dbReference>
<evidence type="ECO:0000256" key="3">
    <source>
        <dbReference type="ARBA" id="ARBA00023163"/>
    </source>
</evidence>
<dbReference type="EC" id="2.6.1.1" evidence="5"/>
<evidence type="ECO:0000256" key="1">
    <source>
        <dbReference type="ARBA" id="ARBA00023015"/>
    </source>
</evidence>
<organism evidence="5 6">
    <name type="scientific">Cyclobacterium qasimii M12-11B</name>
    <dbReference type="NCBI Taxonomy" id="641524"/>
    <lineage>
        <taxon>Bacteria</taxon>
        <taxon>Pseudomonadati</taxon>
        <taxon>Bacteroidota</taxon>
        <taxon>Cytophagia</taxon>
        <taxon>Cytophagales</taxon>
        <taxon>Cyclobacteriaceae</taxon>
        <taxon>Cyclobacterium</taxon>
    </lineage>
</organism>
<dbReference type="Gene3D" id="1.10.10.10">
    <property type="entry name" value="Winged helix-like DNA-binding domain superfamily/Winged helix DNA-binding domain"/>
    <property type="match status" value="1"/>
</dbReference>
<keyword evidence="5" id="KW-0032">Aminotransferase</keyword>
<proteinExistence type="predicted"/>
<keyword evidence="3" id="KW-0804">Transcription</keyword>
<dbReference type="InterPro" id="IPR000524">
    <property type="entry name" value="Tscrpt_reg_HTH_GntR"/>
</dbReference>
<dbReference type="CDD" id="cd07377">
    <property type="entry name" value="WHTH_GntR"/>
    <property type="match status" value="1"/>
</dbReference>
<dbReference type="GO" id="GO:0003700">
    <property type="term" value="F:DNA-binding transcription factor activity"/>
    <property type="evidence" value="ECO:0007669"/>
    <property type="project" value="InterPro"/>
</dbReference>
<evidence type="ECO:0000313" key="6">
    <source>
        <dbReference type="Proteomes" id="UP000014974"/>
    </source>
</evidence>
<dbReference type="Pfam" id="PF00392">
    <property type="entry name" value="GntR"/>
    <property type="match status" value="1"/>
</dbReference>